<gene>
    <name evidence="2" type="ORF">TWF694_005460</name>
</gene>
<evidence type="ECO:0000313" key="3">
    <source>
        <dbReference type="Proteomes" id="UP001365542"/>
    </source>
</evidence>
<feature type="compositionally biased region" description="Polar residues" evidence="1">
    <location>
        <begin position="655"/>
        <end position="670"/>
    </location>
</feature>
<evidence type="ECO:0000313" key="2">
    <source>
        <dbReference type="EMBL" id="KAK6525316.1"/>
    </source>
</evidence>
<reference evidence="2 3" key="1">
    <citation type="submission" date="2019-10" db="EMBL/GenBank/DDBJ databases">
        <authorList>
            <person name="Palmer J.M."/>
        </authorList>
    </citation>
    <scope>NUCLEOTIDE SEQUENCE [LARGE SCALE GENOMIC DNA]</scope>
    <source>
        <strain evidence="2 3">TWF694</strain>
    </source>
</reference>
<evidence type="ECO:0008006" key="4">
    <source>
        <dbReference type="Google" id="ProtNLM"/>
    </source>
</evidence>
<feature type="compositionally biased region" description="Basic and acidic residues" evidence="1">
    <location>
        <begin position="673"/>
        <end position="682"/>
    </location>
</feature>
<name>A0AAV9WUD9_9PEZI</name>
<proteinExistence type="predicted"/>
<dbReference type="AlphaFoldDB" id="A0AAV9WUD9"/>
<dbReference type="Proteomes" id="UP001365542">
    <property type="component" value="Unassembled WGS sequence"/>
</dbReference>
<evidence type="ECO:0000256" key="1">
    <source>
        <dbReference type="SAM" id="MobiDB-lite"/>
    </source>
</evidence>
<feature type="region of interest" description="Disordered" evidence="1">
    <location>
        <begin position="564"/>
        <end position="617"/>
    </location>
</feature>
<protein>
    <recommendedName>
        <fullName evidence="4">F-box domain-containing protein</fullName>
    </recommendedName>
</protein>
<keyword evidence="3" id="KW-1185">Reference proteome</keyword>
<feature type="region of interest" description="Disordered" evidence="1">
    <location>
        <begin position="651"/>
        <end position="689"/>
    </location>
</feature>
<comment type="caution">
    <text evidence="2">The sequence shown here is derived from an EMBL/GenBank/DDBJ whole genome shotgun (WGS) entry which is preliminary data.</text>
</comment>
<feature type="region of interest" description="Disordered" evidence="1">
    <location>
        <begin position="524"/>
        <end position="545"/>
    </location>
</feature>
<sequence>MSSSFESTGFITGTFAMRRTSESQMVASDKSLLLSLPPEICYLILSHCRLHDLRPFSWCSKYCYTLSFPSRFKSISLTEESRKLFGDGALLADLRGSIRSINFTEDWKSGKYLLCIGELLVNLEFLGKFSNVTELHLRYYFPGPFERNIFVGVLRKLSSYKWYQSLRHLRIKTTGRLDYNNWYGTQNSRDENLKLESLKARIPFGLPEDNETDDSEDELDDWNARYEKRTAYGLSPSGELELYQTLISTFSDGEQKFLGQFLNYDDAKAILAEEMRLPPHLEVLDIVPWRPYFHINGKKFTRYDPLQFLPIAFSTINHLKIEVDTIEPSFEESLLLTKEPSATIFALSNIKKLTLKLSLPCDESGMEYYTQRFPNVEILEIFVDSSEDDCSIRLLGAAPALKHITLEWPTHNYHNMPPEEIEQRIIRPILATTTTPALETVTFRGYRTVHGEDESISLKCTIALSDSGDRNSSKITWTGAKEEHEYKDRYEDESTPSWDEDIADELEAEQMAREWAEEDRRNLLLYESSDEGEEEGEDSSDDGMRYKLAPAANEYTIVRGAMDESSDEFYEEDSGKEEVPVQRYQYIDDPEEEGYTQDEYDDEEEIDEGEEDLDREEFQVNWDNPYRTALAEDESGEFGYATQESVYDSLGAIGASSTQEKPQDKVSSSGGEADEKAKEALRIRNLYRR</sequence>
<feature type="compositionally biased region" description="Acidic residues" evidence="1">
    <location>
        <begin position="528"/>
        <end position="541"/>
    </location>
</feature>
<feature type="compositionally biased region" description="Acidic residues" evidence="1">
    <location>
        <begin position="588"/>
        <end position="615"/>
    </location>
</feature>
<accession>A0AAV9WUD9</accession>
<feature type="compositionally biased region" description="Acidic residues" evidence="1">
    <location>
        <begin position="564"/>
        <end position="575"/>
    </location>
</feature>
<organism evidence="2 3">
    <name type="scientific">Orbilia ellipsospora</name>
    <dbReference type="NCBI Taxonomy" id="2528407"/>
    <lineage>
        <taxon>Eukaryota</taxon>
        <taxon>Fungi</taxon>
        <taxon>Dikarya</taxon>
        <taxon>Ascomycota</taxon>
        <taxon>Pezizomycotina</taxon>
        <taxon>Orbiliomycetes</taxon>
        <taxon>Orbiliales</taxon>
        <taxon>Orbiliaceae</taxon>
        <taxon>Orbilia</taxon>
    </lineage>
</organism>
<dbReference type="EMBL" id="JAVHJO010000017">
    <property type="protein sequence ID" value="KAK6525316.1"/>
    <property type="molecule type" value="Genomic_DNA"/>
</dbReference>